<reference evidence="2" key="1">
    <citation type="journal article" date="2012" name="Proc. Natl. Acad. Sci. U.S.A.">
        <title>Antigenic diversity is generated by distinct evolutionary mechanisms in African trypanosome species.</title>
        <authorList>
            <person name="Jackson A.P."/>
            <person name="Berry A."/>
            <person name="Aslett M."/>
            <person name="Allison H.C."/>
            <person name="Burton P."/>
            <person name="Vavrova-Anderson J."/>
            <person name="Brown R."/>
            <person name="Browne H."/>
            <person name="Corton N."/>
            <person name="Hauser H."/>
            <person name="Gamble J."/>
            <person name="Gilderthorp R."/>
            <person name="Marcello L."/>
            <person name="McQuillan J."/>
            <person name="Otto T.D."/>
            <person name="Quail M.A."/>
            <person name="Sanders M.J."/>
            <person name="van Tonder A."/>
            <person name="Ginger M.L."/>
            <person name="Field M.C."/>
            <person name="Barry J.D."/>
            <person name="Hertz-Fowler C."/>
            <person name="Berriman M."/>
        </authorList>
    </citation>
    <scope>NUCLEOTIDE SEQUENCE</scope>
    <source>
        <strain evidence="2">IL3000</strain>
    </source>
</reference>
<feature type="region of interest" description="Disordered" evidence="1">
    <location>
        <begin position="84"/>
        <end position="105"/>
    </location>
</feature>
<dbReference type="VEuPathDB" id="TriTrypDB:TcIL3000.11.15090"/>
<feature type="region of interest" description="Disordered" evidence="1">
    <location>
        <begin position="227"/>
        <end position="365"/>
    </location>
</feature>
<feature type="compositionally biased region" description="Polar residues" evidence="1">
    <location>
        <begin position="304"/>
        <end position="316"/>
    </location>
</feature>
<organism evidence="2">
    <name type="scientific">Trypanosoma congolense (strain IL3000)</name>
    <dbReference type="NCBI Taxonomy" id="1068625"/>
    <lineage>
        <taxon>Eukaryota</taxon>
        <taxon>Discoba</taxon>
        <taxon>Euglenozoa</taxon>
        <taxon>Kinetoplastea</taxon>
        <taxon>Metakinetoplastina</taxon>
        <taxon>Trypanosomatida</taxon>
        <taxon>Trypanosomatidae</taxon>
        <taxon>Trypanosoma</taxon>
        <taxon>Nannomonas</taxon>
    </lineage>
</organism>
<evidence type="ECO:0000313" key="2">
    <source>
        <dbReference type="EMBL" id="CCC95992.1"/>
    </source>
</evidence>
<gene>
    <name evidence="2" type="ORF">TCIL3000_11_15090</name>
</gene>
<evidence type="ECO:0000256" key="1">
    <source>
        <dbReference type="SAM" id="MobiDB-lite"/>
    </source>
</evidence>
<feature type="compositionally biased region" description="Polar residues" evidence="1">
    <location>
        <begin position="227"/>
        <end position="241"/>
    </location>
</feature>
<accession>G0V2W9</accession>
<sequence>MVDVDVKINEMRSRLLNIKQALQCSNDSQNDEVSDIAGVSPHYVQTDSTVTTRMGDGAGTRCGVGLLFRDAESPVNLSSAQVSQEKVDTNSTMAYSNSPERERTPSHISKWVRNVLEEKQEEGGCVEHISTAKTVGGVAGGDTATWQATTTDRRAMLAPLDSNQPLRGGPCGFFDPLQALESRIRDKLQKRTFLANPQSNEANFEGTPSPRGSVVQKNALLDTQVKRSWSTEGQTPGSKTMCSKDEQIEDNCERQDEREYSPHALDIEVPSYTQIERLPKQKGSISMKGPPTNVMRGASRPASVATNSHRQRQQPNKPLYSESYDPVNNNSTGKLAKDFSSNCRPKAHASRSHSRTEVGSSSESCVRHVLPRKAAPQTTILDVLTGAEFFALMRLRGIIVSRGDTGEWKLPESRCHSVYLSPKEHQQLLDLRASLRLQSDKPTTPQAADAVTKVQKQLATTWKWGPGSRPSSPRHAMRH</sequence>
<protein>
    <submittedName>
        <fullName evidence="2">Uncharacterized protein TCIL3000_11_15090</fullName>
    </submittedName>
</protein>
<feature type="compositionally biased region" description="Polar residues" evidence="1">
    <location>
        <begin position="326"/>
        <end position="343"/>
    </location>
</feature>
<feature type="compositionally biased region" description="Basic and acidic residues" evidence="1">
    <location>
        <begin position="242"/>
        <end position="261"/>
    </location>
</feature>
<feature type="compositionally biased region" description="Polar residues" evidence="1">
    <location>
        <begin position="84"/>
        <end position="98"/>
    </location>
</feature>
<name>G0V2W9_TRYCI</name>
<dbReference type="EMBL" id="HE575324">
    <property type="protein sequence ID" value="CCC95992.1"/>
    <property type="molecule type" value="Genomic_DNA"/>
</dbReference>
<dbReference type="AlphaFoldDB" id="G0V2W9"/>
<proteinExistence type="predicted"/>